<proteinExistence type="predicted"/>
<organism evidence="4 5">
    <name type="scientific">Tetrahymena thermophila (strain SB210)</name>
    <dbReference type="NCBI Taxonomy" id="312017"/>
    <lineage>
        <taxon>Eukaryota</taxon>
        <taxon>Sar</taxon>
        <taxon>Alveolata</taxon>
        <taxon>Ciliophora</taxon>
        <taxon>Intramacronucleata</taxon>
        <taxon>Oligohymenophorea</taxon>
        <taxon>Hymenostomatida</taxon>
        <taxon>Tetrahymenina</taxon>
        <taxon>Tetrahymenidae</taxon>
        <taxon>Tetrahymena</taxon>
    </lineage>
</organism>
<feature type="compositionally biased region" description="Low complexity" evidence="2">
    <location>
        <begin position="1670"/>
        <end position="1681"/>
    </location>
</feature>
<feature type="region of interest" description="Disordered" evidence="2">
    <location>
        <begin position="1547"/>
        <end position="1580"/>
    </location>
</feature>
<feature type="coiled-coil region" evidence="1">
    <location>
        <begin position="1708"/>
        <end position="1760"/>
    </location>
</feature>
<feature type="transmembrane region" description="Helical" evidence="3">
    <location>
        <begin position="1313"/>
        <end position="1333"/>
    </location>
</feature>
<feature type="transmembrane region" description="Helical" evidence="3">
    <location>
        <begin position="1339"/>
        <end position="1364"/>
    </location>
</feature>
<feature type="region of interest" description="Disordered" evidence="2">
    <location>
        <begin position="1775"/>
        <end position="1808"/>
    </location>
</feature>
<feature type="compositionally biased region" description="Basic and acidic residues" evidence="2">
    <location>
        <begin position="1658"/>
        <end position="1669"/>
    </location>
</feature>
<evidence type="ECO:0000313" key="5">
    <source>
        <dbReference type="Proteomes" id="UP000009168"/>
    </source>
</evidence>
<feature type="transmembrane region" description="Helical" evidence="3">
    <location>
        <begin position="1189"/>
        <end position="1214"/>
    </location>
</feature>
<feature type="compositionally biased region" description="Polar residues" evidence="2">
    <location>
        <begin position="1521"/>
        <end position="1535"/>
    </location>
</feature>
<dbReference type="GeneID" id="7845033"/>
<keyword evidence="1" id="KW-0175">Coiled coil</keyword>
<evidence type="ECO:0000313" key="4">
    <source>
        <dbReference type="EMBL" id="EAS05960.2"/>
    </source>
</evidence>
<dbReference type="RefSeq" id="XP_001026205.2">
    <property type="nucleotide sequence ID" value="XM_001026205.3"/>
</dbReference>
<evidence type="ECO:0000256" key="2">
    <source>
        <dbReference type="SAM" id="MobiDB-lite"/>
    </source>
</evidence>
<evidence type="ECO:0000256" key="1">
    <source>
        <dbReference type="SAM" id="Coils"/>
    </source>
</evidence>
<protein>
    <submittedName>
        <fullName evidence="4">Transmembrane protein, putative</fullName>
    </submittedName>
</protein>
<keyword evidence="3 4" id="KW-0812">Transmembrane</keyword>
<feature type="compositionally biased region" description="Polar residues" evidence="2">
    <location>
        <begin position="1793"/>
        <end position="1803"/>
    </location>
</feature>
<accession>I7MJ75</accession>
<dbReference type="InterPro" id="IPR009030">
    <property type="entry name" value="Growth_fac_rcpt_cys_sf"/>
</dbReference>
<dbReference type="InParanoid" id="I7MJ75"/>
<keyword evidence="3" id="KW-0472">Membrane</keyword>
<feature type="compositionally biased region" description="Low complexity" evidence="2">
    <location>
        <begin position="1781"/>
        <end position="1792"/>
    </location>
</feature>
<keyword evidence="3" id="KW-1133">Transmembrane helix</keyword>
<feature type="region of interest" description="Disordered" evidence="2">
    <location>
        <begin position="1514"/>
        <end position="1535"/>
    </location>
</feature>
<feature type="transmembrane region" description="Helical" evidence="3">
    <location>
        <begin position="1220"/>
        <end position="1240"/>
    </location>
</feature>
<name>I7MJ75_TETTS</name>
<reference evidence="5" key="1">
    <citation type="journal article" date="2006" name="PLoS Biol.">
        <title>Macronuclear genome sequence of the ciliate Tetrahymena thermophila, a model eukaryote.</title>
        <authorList>
            <person name="Eisen J.A."/>
            <person name="Coyne R.S."/>
            <person name="Wu M."/>
            <person name="Wu D."/>
            <person name="Thiagarajan M."/>
            <person name="Wortman J.R."/>
            <person name="Badger J.H."/>
            <person name="Ren Q."/>
            <person name="Amedeo P."/>
            <person name="Jones K.M."/>
            <person name="Tallon L.J."/>
            <person name="Delcher A.L."/>
            <person name="Salzberg S.L."/>
            <person name="Silva J.C."/>
            <person name="Haas B.J."/>
            <person name="Majoros W.H."/>
            <person name="Farzad M."/>
            <person name="Carlton J.M."/>
            <person name="Smith R.K. Jr."/>
            <person name="Garg J."/>
            <person name="Pearlman R.E."/>
            <person name="Karrer K.M."/>
            <person name="Sun L."/>
            <person name="Manning G."/>
            <person name="Elde N.C."/>
            <person name="Turkewitz A.P."/>
            <person name="Asai D.J."/>
            <person name="Wilkes D.E."/>
            <person name="Wang Y."/>
            <person name="Cai H."/>
            <person name="Collins K."/>
            <person name="Stewart B.A."/>
            <person name="Lee S.R."/>
            <person name="Wilamowska K."/>
            <person name="Weinberg Z."/>
            <person name="Ruzzo W.L."/>
            <person name="Wloga D."/>
            <person name="Gaertig J."/>
            <person name="Frankel J."/>
            <person name="Tsao C.-C."/>
            <person name="Gorovsky M.A."/>
            <person name="Keeling P.J."/>
            <person name="Waller R.F."/>
            <person name="Patron N.J."/>
            <person name="Cherry J.M."/>
            <person name="Stover N.A."/>
            <person name="Krieger C.J."/>
            <person name="del Toro C."/>
            <person name="Ryder H.F."/>
            <person name="Williamson S.C."/>
            <person name="Barbeau R.A."/>
            <person name="Hamilton E.P."/>
            <person name="Orias E."/>
        </authorList>
    </citation>
    <scope>NUCLEOTIDE SEQUENCE [LARGE SCALE GENOMIC DNA]</scope>
    <source>
        <strain evidence="5">SB210</strain>
    </source>
</reference>
<sequence>MKKYQLQIAIASLCLITYTYCEQINILLQNNQVGQVNNYNIQLSSFQDWNSTYQNSFPLSIQFYFPQEFQNAISNLNIIQNQQTLQYFSSVSGKSYLVEFSIVINSGNCQIWFNNFLNPSYSGTYIIPISIYDKYQNRQYQNQIQIQQINSNNNIQLYFNNGQQTNIQGTLNLNIQPSILLPSDLGISIKLPQYSASKPSMNYVNNPVTCILKQQQGNINLPCVLNAQNLLNITNILTTSQTTITPLTIQIANVLAPISTQPVVGFNVSLYGQTNGGLIQYENNKSVNASSASNPNSITISSSNQNTLNTTSLVVNIKAQTFFSPSYVIIFKLPIDFVVSNFQSQLKGYTQDGRQITLSIQKDQSILIQSDISVAGDDSKFYFRLDGVQNYQGAYQTSTYFQTIVYSDNTLQYIVCQDLNSIQYQTLSSQLVINKFSFLPQQVQIVSSYIFQFSMMNSLDATSMISNRITINLPSQVSYTTNMVSSMLGNGIVSCNNYINFIQFANISASATCEMPSDSVIRIYNFFIQNNNNLAINLKQVVNPYSTAQTQNFVIQVEIQKSTNPNWLTVYQNSQNDGTTSIVASSGQISLLKFQGVNNQITFNQNNYLISFSTTSQLIPNSFIDIQFPLDDFLFKQISQSSFSCQFISGQFSSQNSCSLNIGNIVEINLQSSQSIPSGSVITLMINGIINPRSTRPTGQLNITTLSPTRNIIDTIQTSSSIGSLSMSIPNTLQIFSVQPQSFLIGDKTMYTFTLQSPVQILSGDVLTINVLELLPQNQQSMICSGIQGLPITLSCSQSGTNITLTMQSPIAPNTVIQFTVSNLQNPYSNVISAPLLFCIYDSQGYIIATSQFSDVAKRGSQIGYDSVIFQQTSVTPDSYKVGQITTYRLNFNLPIPINQSQSIIIYLPSDIGINNSNISCYLLFKNLSQNTNTICSYQQANHSILITKFLPISNRRLLSSGQQYIQKEYSDIQSMNFQQEQRYLSSISTIPINTNLIISLTGIQNKLNNGPFQSNTSSQFKVSISNIDSSGKIVELASSIISLAPSYTCSSPCINCQGIDTQCTSCQGSQILLPELSQCEANCPNNYVRVQSQKYQQQVCLRCLSFESDINCSSCDPYNLNVCTQCVNRYKLIYDQNGTARCEEISSDNDPLRDFVYNIEYNLPYISLYILIVSIYCIVRKIFKVKNLILVAVLLSCYSLIEIIVLIAFIVKICLLQQFLPILLAGLLILVYVVSQYFFAYRFKKSLFKDQGYNLYEPNYKTVRVVQKLALIFNFKIFLMYRSNFSHIKDIFYIPFSNSQLLLHTIKKGLQICLLLGIAILAFDGWVMYYTYNYRNVIIPPFFFIEFAFFHFLIVIMLLLLLIPNKKYSLDIIFDSVNENDIKYKSKQLDLKNISSTLIQTKTIQAVDHQNQFQTHSIYMTAKNPTYSSSDIQHISVTRNNIPRSTTVIHLDNNAKKYGNQQDQSLIQNEQKSNQMIPPINNNRDKKQLPGMGKQIMNKQESQSFLILNNGLQQNLSNSTPNNQSMNHELFPSNFNSSSELQIQERFQSQAQRSPININNHSNSSNIQIQQSESEDEKKLKKINNNYNNQESDQTKSHKSKTIHNIDSNLNRDNYHQQMILNNQKLSSDDRSPQSHSPEQVNTGNFEKQSTSVQSQRHQELKTPDKLTKSSSKSLSPKDLSNQKLTQKEKNLEVQARTIFSPTQLLLNNLEEQKNGMKKSQDIKQQKQFQQIQSSKAQLDEADIEVDIQDSNIRNLKNQMYASKQHQNNFYNKKQQNRVSQQIQSSQDQTQNNLTEKYTESSQEVEENHCLNAQLQSLTKHNNLSQQNNQFISPRVNILQANDITNSYSTPQIGQQMSNQTSQMQEHANQELQEQQLSNFSKFQDNNQSNNNMNNQSENSPINLKKNQAFDLNKNQPPSFSQNLNISNGKQNNYQQLYSFNNNRQAKIPSTQYVSSFDKFQMDNNQQQLLSQNNQQPVNTIQETRNIPIQIQTNQSTPTDQKKNSKIFGNLLHDMLQNPISSVIQSTDSKTSQYFPQENISNY</sequence>
<feature type="compositionally biased region" description="Polar residues" evidence="2">
    <location>
        <begin position="1635"/>
        <end position="1657"/>
    </location>
</feature>
<dbReference type="KEGG" id="tet:TTHERM_00780490"/>
<evidence type="ECO:0000256" key="3">
    <source>
        <dbReference type="SAM" id="Phobius"/>
    </source>
</evidence>
<feature type="compositionally biased region" description="Low complexity" evidence="2">
    <location>
        <begin position="1557"/>
        <end position="1573"/>
    </location>
</feature>
<feature type="region of interest" description="Disordered" evidence="2">
    <location>
        <begin position="1850"/>
        <end position="1873"/>
    </location>
</feature>
<keyword evidence="5" id="KW-1185">Reference proteome</keyword>
<gene>
    <name evidence="4" type="ORF">TTHERM_00780490</name>
</gene>
<feature type="transmembrane region" description="Helical" evidence="3">
    <location>
        <begin position="1162"/>
        <end position="1180"/>
    </location>
</feature>
<feature type="compositionally biased region" description="Polar residues" evidence="2">
    <location>
        <begin position="1547"/>
        <end position="1556"/>
    </location>
</feature>
<dbReference type="EMBL" id="GG662313">
    <property type="protein sequence ID" value="EAS05960.2"/>
    <property type="molecule type" value="Genomic_DNA"/>
</dbReference>
<dbReference type="Proteomes" id="UP000009168">
    <property type="component" value="Unassembled WGS sequence"/>
</dbReference>
<dbReference type="SUPFAM" id="SSF57184">
    <property type="entry name" value="Growth factor receptor domain"/>
    <property type="match status" value="1"/>
</dbReference>
<feature type="region of interest" description="Disordered" evidence="2">
    <location>
        <begin position="1627"/>
        <end position="1690"/>
    </location>
</feature>